<reference evidence="1" key="2">
    <citation type="submission" date="2022-06" db="UniProtKB">
        <authorList>
            <consortium name="EnsemblMetazoa"/>
        </authorList>
    </citation>
    <scope>IDENTIFICATION</scope>
    <source>
        <strain evidence="1">PS312</strain>
    </source>
</reference>
<evidence type="ECO:0000313" key="1">
    <source>
        <dbReference type="EnsemblMetazoa" id="PPA46195.1"/>
    </source>
</evidence>
<keyword evidence="2" id="KW-1185">Reference proteome</keyword>
<protein>
    <submittedName>
        <fullName evidence="1">Uncharacterized protein</fullName>
    </submittedName>
</protein>
<dbReference type="Proteomes" id="UP000005239">
    <property type="component" value="Unassembled WGS sequence"/>
</dbReference>
<dbReference type="EnsemblMetazoa" id="PPA46195.1">
    <property type="protein sequence ID" value="PPA46195.1"/>
    <property type="gene ID" value="WBGene00284564"/>
</dbReference>
<reference evidence="2" key="1">
    <citation type="journal article" date="2008" name="Nat. Genet.">
        <title>The Pristionchus pacificus genome provides a unique perspective on nematode lifestyle and parasitism.</title>
        <authorList>
            <person name="Dieterich C."/>
            <person name="Clifton S.W."/>
            <person name="Schuster L.N."/>
            <person name="Chinwalla A."/>
            <person name="Delehaunty K."/>
            <person name="Dinkelacker I."/>
            <person name="Fulton L."/>
            <person name="Fulton R."/>
            <person name="Godfrey J."/>
            <person name="Minx P."/>
            <person name="Mitreva M."/>
            <person name="Roeseler W."/>
            <person name="Tian H."/>
            <person name="Witte H."/>
            <person name="Yang S.P."/>
            <person name="Wilson R.K."/>
            <person name="Sommer R.J."/>
        </authorList>
    </citation>
    <scope>NUCLEOTIDE SEQUENCE [LARGE SCALE GENOMIC DNA]</scope>
    <source>
        <strain evidence="2">PS312</strain>
    </source>
</reference>
<dbReference type="AlphaFoldDB" id="A0A2A6BHP8"/>
<evidence type="ECO:0000313" key="2">
    <source>
        <dbReference type="Proteomes" id="UP000005239"/>
    </source>
</evidence>
<organism evidence="1 2">
    <name type="scientific">Pristionchus pacificus</name>
    <name type="common">Parasitic nematode worm</name>
    <dbReference type="NCBI Taxonomy" id="54126"/>
    <lineage>
        <taxon>Eukaryota</taxon>
        <taxon>Metazoa</taxon>
        <taxon>Ecdysozoa</taxon>
        <taxon>Nematoda</taxon>
        <taxon>Chromadorea</taxon>
        <taxon>Rhabditida</taxon>
        <taxon>Rhabditina</taxon>
        <taxon>Diplogasteromorpha</taxon>
        <taxon>Diplogasteroidea</taxon>
        <taxon>Neodiplogasteridae</taxon>
        <taxon>Pristionchus</taxon>
    </lineage>
</organism>
<accession>A0A2A6BHP8</accession>
<accession>A0A8R1Z5J0</accession>
<name>A0A2A6BHP8_PRIPA</name>
<sequence>MFNNFQKFFHHAGKQISFLTKTELMDESASCHVGAYETNGSLVAELLDEFELLIGGMFDGVFDNESLVLTLKLDAYVYLDLFISRSRNLLSNSEQNCVASRILDDNLLFGYGRRPFIDQTSLKAGSTPSEAVKRSPGETG</sequence>
<proteinExistence type="predicted"/>
<gene>
    <name evidence="1" type="primary">WBGene00284564</name>
</gene>